<dbReference type="SMART" id="SM00387">
    <property type="entry name" value="HATPase_c"/>
    <property type="match status" value="1"/>
</dbReference>
<keyword evidence="6" id="KW-0812">Transmembrane</keyword>
<evidence type="ECO:0000256" key="6">
    <source>
        <dbReference type="ARBA" id="ARBA00022692"/>
    </source>
</evidence>
<organism evidence="12 13">
    <name type="scientific">Deinococcus multiflagellatus</name>
    <dbReference type="NCBI Taxonomy" id="1656887"/>
    <lineage>
        <taxon>Bacteria</taxon>
        <taxon>Thermotogati</taxon>
        <taxon>Deinococcota</taxon>
        <taxon>Deinococci</taxon>
        <taxon>Deinococcales</taxon>
        <taxon>Deinococcaceae</taxon>
        <taxon>Deinococcus</taxon>
    </lineage>
</organism>
<keyword evidence="9" id="KW-0902">Two-component regulatory system</keyword>
<evidence type="ECO:0000259" key="11">
    <source>
        <dbReference type="PROSITE" id="PS50885"/>
    </source>
</evidence>
<dbReference type="Gene3D" id="6.10.340.10">
    <property type="match status" value="1"/>
</dbReference>
<keyword evidence="13" id="KW-1185">Reference proteome</keyword>
<dbReference type="InterPro" id="IPR005467">
    <property type="entry name" value="His_kinase_dom"/>
</dbReference>
<dbReference type="Gene3D" id="1.10.287.130">
    <property type="match status" value="1"/>
</dbReference>
<accession>A0ABW1ZRR4</accession>
<dbReference type="InterPro" id="IPR036097">
    <property type="entry name" value="HisK_dim/P_sf"/>
</dbReference>
<dbReference type="EMBL" id="JBHSWB010000002">
    <property type="protein sequence ID" value="MFC6663179.1"/>
    <property type="molecule type" value="Genomic_DNA"/>
</dbReference>
<sequence>MTTLLGAALVYVLARSSLTSSLDVTLRETASVAQGSIENRNGQWTFSAELTPTGDLSIELLSAAGKLLARAGQEEHDQALALHPGFMSTSEHRVLTLPLDGGLYLRVSRPSDTLVELLETLGRILSAGSVLMVVVACGAGYVLADRALRPVDAVARTAEGIARRGTYQERVPAASGHDEMARLTTTVNDMLDQLEGTIEREKGFARIAAHELRTPLTVLKGRLDLTLERPRDAADYHRALSAMQGRVDALVILSESLLALARTDAPLQLQPVELASSAAAVVETLDEVAHRAGQRVQLDLTESWVQAEPDGVNRALVNLLENALKYGTGDVLVRVSAGEVAVRSGGPGPDQTHWPRLLEPFERGAGTQGTAGSGLGLPLVAALARRWRAELLPQWEDGAFEVRLRFP</sequence>
<keyword evidence="8" id="KW-0472">Membrane</keyword>
<keyword evidence="4" id="KW-0597">Phosphoprotein</keyword>
<dbReference type="CDD" id="cd00082">
    <property type="entry name" value="HisKA"/>
    <property type="match status" value="1"/>
</dbReference>
<dbReference type="GO" id="GO:0016301">
    <property type="term" value="F:kinase activity"/>
    <property type="evidence" value="ECO:0007669"/>
    <property type="project" value="UniProtKB-KW"/>
</dbReference>
<dbReference type="SMART" id="SM00304">
    <property type="entry name" value="HAMP"/>
    <property type="match status" value="1"/>
</dbReference>
<keyword evidence="7 12" id="KW-0418">Kinase</keyword>
<dbReference type="InterPro" id="IPR003661">
    <property type="entry name" value="HisK_dim/P_dom"/>
</dbReference>
<dbReference type="PROSITE" id="PS50109">
    <property type="entry name" value="HIS_KIN"/>
    <property type="match status" value="1"/>
</dbReference>
<dbReference type="SMART" id="SM00388">
    <property type="entry name" value="HisKA"/>
    <property type="match status" value="1"/>
</dbReference>
<dbReference type="Gene3D" id="3.30.565.10">
    <property type="entry name" value="Histidine kinase-like ATPase, C-terminal domain"/>
    <property type="match status" value="1"/>
</dbReference>
<feature type="domain" description="HAMP" evidence="11">
    <location>
        <begin position="145"/>
        <end position="199"/>
    </location>
</feature>
<feature type="domain" description="Histidine kinase" evidence="10">
    <location>
        <begin position="207"/>
        <end position="407"/>
    </location>
</feature>
<dbReference type="EC" id="2.7.13.3" evidence="3"/>
<name>A0ABW1ZRR4_9DEIO</name>
<evidence type="ECO:0000256" key="1">
    <source>
        <dbReference type="ARBA" id="ARBA00000085"/>
    </source>
</evidence>
<dbReference type="InterPro" id="IPR036890">
    <property type="entry name" value="HATPase_C_sf"/>
</dbReference>
<dbReference type="CDD" id="cd00075">
    <property type="entry name" value="HATPase"/>
    <property type="match status" value="1"/>
</dbReference>
<evidence type="ECO:0000256" key="8">
    <source>
        <dbReference type="ARBA" id="ARBA00022989"/>
    </source>
</evidence>
<dbReference type="SUPFAM" id="SSF47384">
    <property type="entry name" value="Homodimeric domain of signal transducing histidine kinase"/>
    <property type="match status" value="1"/>
</dbReference>
<dbReference type="SUPFAM" id="SSF158472">
    <property type="entry name" value="HAMP domain-like"/>
    <property type="match status" value="1"/>
</dbReference>
<evidence type="ECO:0000313" key="13">
    <source>
        <dbReference type="Proteomes" id="UP001596317"/>
    </source>
</evidence>
<proteinExistence type="predicted"/>
<evidence type="ECO:0000256" key="9">
    <source>
        <dbReference type="ARBA" id="ARBA00023012"/>
    </source>
</evidence>
<dbReference type="InterPro" id="IPR050428">
    <property type="entry name" value="TCS_sensor_his_kinase"/>
</dbReference>
<gene>
    <name evidence="12" type="ORF">ACFP90_24345</name>
</gene>
<keyword evidence="8" id="KW-1133">Transmembrane helix</keyword>
<comment type="subcellular location">
    <subcellularLocation>
        <location evidence="2">Membrane</location>
    </subcellularLocation>
</comment>
<reference evidence="13" key="1">
    <citation type="journal article" date="2019" name="Int. J. Syst. Evol. Microbiol.">
        <title>The Global Catalogue of Microorganisms (GCM) 10K type strain sequencing project: providing services to taxonomists for standard genome sequencing and annotation.</title>
        <authorList>
            <consortium name="The Broad Institute Genomics Platform"/>
            <consortium name="The Broad Institute Genome Sequencing Center for Infectious Disease"/>
            <person name="Wu L."/>
            <person name="Ma J."/>
        </authorList>
    </citation>
    <scope>NUCLEOTIDE SEQUENCE [LARGE SCALE GENOMIC DNA]</scope>
    <source>
        <strain evidence="13">CCUG 63830</strain>
    </source>
</reference>
<comment type="caution">
    <text evidence="12">The sequence shown here is derived from an EMBL/GenBank/DDBJ whole genome shotgun (WGS) entry which is preliminary data.</text>
</comment>
<evidence type="ECO:0000313" key="12">
    <source>
        <dbReference type="EMBL" id="MFC6663179.1"/>
    </source>
</evidence>
<evidence type="ECO:0000259" key="10">
    <source>
        <dbReference type="PROSITE" id="PS50109"/>
    </source>
</evidence>
<dbReference type="RefSeq" id="WP_380059059.1">
    <property type="nucleotide sequence ID" value="NZ_JBHSWB010000002.1"/>
</dbReference>
<evidence type="ECO:0000256" key="5">
    <source>
        <dbReference type="ARBA" id="ARBA00022679"/>
    </source>
</evidence>
<dbReference type="Pfam" id="PF02518">
    <property type="entry name" value="HATPase_c"/>
    <property type="match status" value="1"/>
</dbReference>
<dbReference type="PANTHER" id="PTHR45436:SF5">
    <property type="entry name" value="SENSOR HISTIDINE KINASE TRCS"/>
    <property type="match status" value="1"/>
</dbReference>
<keyword evidence="5" id="KW-0808">Transferase</keyword>
<dbReference type="Proteomes" id="UP001596317">
    <property type="component" value="Unassembled WGS sequence"/>
</dbReference>
<evidence type="ECO:0000256" key="4">
    <source>
        <dbReference type="ARBA" id="ARBA00022553"/>
    </source>
</evidence>
<dbReference type="PANTHER" id="PTHR45436">
    <property type="entry name" value="SENSOR HISTIDINE KINASE YKOH"/>
    <property type="match status" value="1"/>
</dbReference>
<dbReference type="InterPro" id="IPR003594">
    <property type="entry name" value="HATPase_dom"/>
</dbReference>
<dbReference type="Pfam" id="PF00512">
    <property type="entry name" value="HisKA"/>
    <property type="match status" value="1"/>
</dbReference>
<protein>
    <recommendedName>
        <fullName evidence="3">histidine kinase</fullName>
        <ecNumber evidence="3">2.7.13.3</ecNumber>
    </recommendedName>
</protein>
<dbReference type="InterPro" id="IPR003660">
    <property type="entry name" value="HAMP_dom"/>
</dbReference>
<comment type="catalytic activity">
    <reaction evidence="1">
        <text>ATP + protein L-histidine = ADP + protein N-phospho-L-histidine.</text>
        <dbReference type="EC" id="2.7.13.3"/>
    </reaction>
</comment>
<dbReference type="Pfam" id="PF00672">
    <property type="entry name" value="HAMP"/>
    <property type="match status" value="1"/>
</dbReference>
<dbReference type="PROSITE" id="PS50885">
    <property type="entry name" value="HAMP"/>
    <property type="match status" value="1"/>
</dbReference>
<evidence type="ECO:0000256" key="3">
    <source>
        <dbReference type="ARBA" id="ARBA00012438"/>
    </source>
</evidence>
<evidence type="ECO:0000256" key="2">
    <source>
        <dbReference type="ARBA" id="ARBA00004370"/>
    </source>
</evidence>
<dbReference type="SUPFAM" id="SSF55874">
    <property type="entry name" value="ATPase domain of HSP90 chaperone/DNA topoisomerase II/histidine kinase"/>
    <property type="match status" value="1"/>
</dbReference>
<dbReference type="CDD" id="cd06225">
    <property type="entry name" value="HAMP"/>
    <property type="match status" value="1"/>
</dbReference>
<evidence type="ECO:0000256" key="7">
    <source>
        <dbReference type="ARBA" id="ARBA00022777"/>
    </source>
</evidence>